<dbReference type="GO" id="GO:0003700">
    <property type="term" value="F:DNA-binding transcription factor activity"/>
    <property type="evidence" value="ECO:0007669"/>
    <property type="project" value="InterPro"/>
</dbReference>
<dbReference type="InterPro" id="IPR013088">
    <property type="entry name" value="Znf_NHR/GATA"/>
</dbReference>
<evidence type="ECO:0000256" key="7">
    <source>
        <dbReference type="ARBA" id="ARBA00023170"/>
    </source>
</evidence>
<dbReference type="GO" id="GO:0008270">
    <property type="term" value="F:zinc ion binding"/>
    <property type="evidence" value="ECO:0007669"/>
    <property type="project" value="UniProtKB-KW"/>
</dbReference>
<reference evidence="12" key="1">
    <citation type="submission" date="2016-06" db="UniProtKB">
        <authorList>
            <consortium name="WormBaseParasite"/>
        </authorList>
    </citation>
    <scope>IDENTIFICATION</scope>
</reference>
<gene>
    <name evidence="10" type="ORF">SSLN_LOCUS18945</name>
</gene>
<dbReference type="Gene3D" id="3.30.50.10">
    <property type="entry name" value="Erythroid Transcription Factor GATA-1, subunit A"/>
    <property type="match status" value="1"/>
</dbReference>
<dbReference type="WBParaSite" id="SSLN_0001966501-mRNA-1">
    <property type="protein sequence ID" value="SSLN_0001966501-mRNA-1"/>
    <property type="gene ID" value="SSLN_0001966501"/>
</dbReference>
<evidence type="ECO:0000256" key="6">
    <source>
        <dbReference type="ARBA" id="ARBA00023163"/>
    </source>
</evidence>
<sequence>SWIYFQSGGRSAFCSVCGDRATGRHYGVVSCEGCKGFFKRTVRRGAQYVCKETGCCLIDRSQRPRCQYCRFRQCLAAGMRSEGTCYRSLLFSICDNVHFFCTVFIRNNMTAPTYRDTIFLIPQLACTNREFKGDSPGSSTVDFDEVHRMLHTRWCRDGDLRVN</sequence>
<evidence type="ECO:0000256" key="2">
    <source>
        <dbReference type="ARBA" id="ARBA00022771"/>
    </source>
</evidence>
<dbReference type="OrthoDB" id="5771769at2759"/>
<keyword evidence="5" id="KW-0238">DNA-binding</keyword>
<evidence type="ECO:0000256" key="5">
    <source>
        <dbReference type="ARBA" id="ARBA00023125"/>
    </source>
</evidence>
<proteinExistence type="predicted"/>
<evidence type="ECO:0000256" key="4">
    <source>
        <dbReference type="ARBA" id="ARBA00023015"/>
    </source>
</evidence>
<dbReference type="PRINTS" id="PR00047">
    <property type="entry name" value="STROIDFINGER"/>
</dbReference>
<dbReference type="AlphaFoldDB" id="A0A183TR47"/>
<keyword evidence="4" id="KW-0805">Transcription regulation</keyword>
<dbReference type="STRING" id="70667.A0A183TR47"/>
<name>A0A183TR47_SCHSO</name>
<dbReference type="Proteomes" id="UP000275846">
    <property type="component" value="Unassembled WGS sequence"/>
</dbReference>
<dbReference type="InterPro" id="IPR001628">
    <property type="entry name" value="Znf_hrmn_rcpt"/>
</dbReference>
<keyword evidence="6" id="KW-0804">Transcription</keyword>
<evidence type="ECO:0000313" key="11">
    <source>
        <dbReference type="Proteomes" id="UP000275846"/>
    </source>
</evidence>
<evidence type="ECO:0000256" key="8">
    <source>
        <dbReference type="ARBA" id="ARBA00023242"/>
    </source>
</evidence>
<protein>
    <submittedName>
        <fullName evidence="12">Nuclear receptor domain-containing protein</fullName>
    </submittedName>
</protein>
<dbReference type="SUPFAM" id="SSF57716">
    <property type="entry name" value="Glucocorticoid receptor-like (DNA-binding domain)"/>
    <property type="match status" value="1"/>
</dbReference>
<dbReference type="PANTHER" id="PTHR48092">
    <property type="entry name" value="KNIRPS-RELATED PROTEIN-RELATED"/>
    <property type="match status" value="1"/>
</dbReference>
<evidence type="ECO:0000256" key="3">
    <source>
        <dbReference type="ARBA" id="ARBA00022833"/>
    </source>
</evidence>
<dbReference type="PROSITE" id="PS00031">
    <property type="entry name" value="NUCLEAR_REC_DBD_1"/>
    <property type="match status" value="1"/>
</dbReference>
<keyword evidence="11" id="KW-1185">Reference proteome</keyword>
<feature type="domain" description="Nuclear receptor" evidence="9">
    <location>
        <begin position="11"/>
        <end position="86"/>
    </location>
</feature>
<reference evidence="10 11" key="2">
    <citation type="submission" date="2018-11" db="EMBL/GenBank/DDBJ databases">
        <authorList>
            <consortium name="Pathogen Informatics"/>
        </authorList>
    </citation>
    <scope>NUCLEOTIDE SEQUENCE [LARGE SCALE GENOMIC DNA]</scope>
    <source>
        <strain evidence="10 11">NST_G2</strain>
    </source>
</reference>
<evidence type="ECO:0000256" key="1">
    <source>
        <dbReference type="ARBA" id="ARBA00022723"/>
    </source>
</evidence>
<dbReference type="CDD" id="cd06916">
    <property type="entry name" value="NR_DBD_like"/>
    <property type="match status" value="1"/>
</dbReference>
<keyword evidence="1" id="KW-0479">Metal-binding</keyword>
<accession>A0A183TR47</accession>
<keyword evidence="3" id="KW-0862">Zinc</keyword>
<dbReference type="EMBL" id="UYSU01045768">
    <property type="protein sequence ID" value="VDM05331.1"/>
    <property type="molecule type" value="Genomic_DNA"/>
</dbReference>
<keyword evidence="7" id="KW-0675">Receptor</keyword>
<keyword evidence="8" id="KW-0539">Nucleus</keyword>
<organism evidence="12">
    <name type="scientific">Schistocephalus solidus</name>
    <name type="common">Tapeworm</name>
    <dbReference type="NCBI Taxonomy" id="70667"/>
    <lineage>
        <taxon>Eukaryota</taxon>
        <taxon>Metazoa</taxon>
        <taxon>Spiralia</taxon>
        <taxon>Lophotrochozoa</taxon>
        <taxon>Platyhelminthes</taxon>
        <taxon>Cestoda</taxon>
        <taxon>Eucestoda</taxon>
        <taxon>Diphyllobothriidea</taxon>
        <taxon>Diphyllobothriidae</taxon>
        <taxon>Schistocephalus</taxon>
    </lineage>
</organism>
<dbReference type="Pfam" id="PF00105">
    <property type="entry name" value="zf-C4"/>
    <property type="match status" value="1"/>
</dbReference>
<evidence type="ECO:0000259" key="9">
    <source>
        <dbReference type="PROSITE" id="PS51030"/>
    </source>
</evidence>
<dbReference type="SMART" id="SM00399">
    <property type="entry name" value="ZnF_C4"/>
    <property type="match status" value="1"/>
</dbReference>
<evidence type="ECO:0000313" key="12">
    <source>
        <dbReference type="WBParaSite" id="SSLN_0001966501-mRNA-1"/>
    </source>
</evidence>
<keyword evidence="2" id="KW-0863">Zinc-finger</keyword>
<evidence type="ECO:0000313" key="10">
    <source>
        <dbReference type="EMBL" id="VDM05331.1"/>
    </source>
</evidence>
<dbReference type="GO" id="GO:0043565">
    <property type="term" value="F:sequence-specific DNA binding"/>
    <property type="evidence" value="ECO:0007669"/>
    <property type="project" value="InterPro"/>
</dbReference>
<dbReference type="PROSITE" id="PS51030">
    <property type="entry name" value="NUCLEAR_REC_DBD_2"/>
    <property type="match status" value="1"/>
</dbReference>
<dbReference type="InterPro" id="IPR050200">
    <property type="entry name" value="Nuclear_hormone_rcpt_NR3"/>
</dbReference>